<feature type="domain" description="HTH araC/xylS-type" evidence="4">
    <location>
        <begin position="234"/>
        <end position="332"/>
    </location>
</feature>
<sequence length="344" mass="40425">MVEKIIFFKLNKLLERALLQMIKKNSETELKVYSIQKEDEDSTKNLFKNEYFRGAFFEYTVNKRDSCKKINIINQLSPKTKIYVFSNKITDELVSLLEYRKINKIILMPLSYQDVKQVITELSDSKNIDVDPTVIKLRRLIINQQFKKTYSELLAICSKLKDQISSENISDELDKIGQLILKSDENSKKLKFFSDFDLDLLEHKSSDPIIEFFIFELMDIFYQNKLIQKKPIFVDVFKYINQNIESDLYLSNVASQSNISASYLSREISNEFGFSFNKYIQVKKVEDAKKKFYFDGEKVIDVSFKLSFSEPSYFSKIFKKIQGETPIQYKKSILLDKEKAGSKK</sequence>
<evidence type="ECO:0000256" key="2">
    <source>
        <dbReference type="ARBA" id="ARBA00023125"/>
    </source>
</evidence>
<dbReference type="Gene3D" id="1.10.10.60">
    <property type="entry name" value="Homeodomain-like"/>
    <property type="match status" value="2"/>
</dbReference>
<accession>A0A3S6QXG9</accession>
<dbReference type="SMART" id="SM00342">
    <property type="entry name" value="HTH_ARAC"/>
    <property type="match status" value="1"/>
</dbReference>
<gene>
    <name evidence="5" type="ORF">BSQ50_09345</name>
</gene>
<organism evidence="5 6">
    <name type="scientific">Liquorilactobacillus nagelii</name>
    <dbReference type="NCBI Taxonomy" id="82688"/>
    <lineage>
        <taxon>Bacteria</taxon>
        <taxon>Bacillati</taxon>
        <taxon>Bacillota</taxon>
        <taxon>Bacilli</taxon>
        <taxon>Lactobacillales</taxon>
        <taxon>Lactobacillaceae</taxon>
        <taxon>Liquorilactobacillus</taxon>
    </lineage>
</organism>
<dbReference type="GO" id="GO:0043565">
    <property type="term" value="F:sequence-specific DNA binding"/>
    <property type="evidence" value="ECO:0007669"/>
    <property type="project" value="InterPro"/>
</dbReference>
<dbReference type="AlphaFoldDB" id="A0A3S6QXG9"/>
<dbReference type="Pfam" id="PF12833">
    <property type="entry name" value="HTH_18"/>
    <property type="match status" value="1"/>
</dbReference>
<evidence type="ECO:0000313" key="5">
    <source>
        <dbReference type="EMBL" id="AUJ32720.1"/>
    </source>
</evidence>
<keyword evidence="2" id="KW-0238">DNA-binding</keyword>
<reference evidence="5 6" key="1">
    <citation type="submission" date="2016-11" db="EMBL/GenBank/DDBJ databases">
        <title>Interaction between Lactobacillus species and yeast in water kefir.</title>
        <authorList>
            <person name="Behr J."/>
            <person name="Xu D."/>
            <person name="Vogel R.F."/>
        </authorList>
    </citation>
    <scope>NUCLEOTIDE SEQUENCE [LARGE SCALE GENOMIC DNA]</scope>
    <source>
        <strain evidence="5 6">TMW 1.1827</strain>
    </source>
</reference>
<dbReference type="GO" id="GO:0003700">
    <property type="term" value="F:DNA-binding transcription factor activity"/>
    <property type="evidence" value="ECO:0007669"/>
    <property type="project" value="InterPro"/>
</dbReference>
<keyword evidence="1" id="KW-0805">Transcription regulation</keyword>
<evidence type="ECO:0000313" key="6">
    <source>
        <dbReference type="Proteomes" id="UP000324497"/>
    </source>
</evidence>
<keyword evidence="3" id="KW-0804">Transcription</keyword>
<dbReference type="RefSeq" id="WP_148126984.1">
    <property type="nucleotide sequence ID" value="NZ_JAGPZD010000010.1"/>
</dbReference>
<evidence type="ECO:0000259" key="4">
    <source>
        <dbReference type="PROSITE" id="PS01124"/>
    </source>
</evidence>
<proteinExistence type="predicted"/>
<dbReference type="Proteomes" id="UP000324497">
    <property type="component" value="Chromosome"/>
</dbReference>
<dbReference type="SUPFAM" id="SSF46689">
    <property type="entry name" value="Homeodomain-like"/>
    <property type="match status" value="2"/>
</dbReference>
<evidence type="ECO:0000256" key="3">
    <source>
        <dbReference type="ARBA" id="ARBA00023163"/>
    </source>
</evidence>
<dbReference type="InterPro" id="IPR018060">
    <property type="entry name" value="HTH_AraC"/>
</dbReference>
<dbReference type="PROSITE" id="PS01124">
    <property type="entry name" value="HTH_ARAC_FAMILY_2"/>
    <property type="match status" value="1"/>
</dbReference>
<name>A0A3S6QXG9_9LACO</name>
<protein>
    <recommendedName>
        <fullName evidence="4">HTH araC/xylS-type domain-containing protein</fullName>
    </recommendedName>
</protein>
<keyword evidence="6" id="KW-1185">Reference proteome</keyword>
<dbReference type="KEGG" id="lng:BSQ50_09345"/>
<dbReference type="PANTHER" id="PTHR43280:SF2">
    <property type="entry name" value="HTH-TYPE TRANSCRIPTIONAL REGULATOR EXSA"/>
    <property type="match status" value="1"/>
</dbReference>
<dbReference type="InterPro" id="IPR009057">
    <property type="entry name" value="Homeodomain-like_sf"/>
</dbReference>
<evidence type="ECO:0000256" key="1">
    <source>
        <dbReference type="ARBA" id="ARBA00023015"/>
    </source>
</evidence>
<dbReference type="PANTHER" id="PTHR43280">
    <property type="entry name" value="ARAC-FAMILY TRANSCRIPTIONAL REGULATOR"/>
    <property type="match status" value="1"/>
</dbReference>
<dbReference type="EMBL" id="CP018180">
    <property type="protein sequence ID" value="AUJ32720.1"/>
    <property type="molecule type" value="Genomic_DNA"/>
</dbReference>